<protein>
    <submittedName>
        <fullName evidence="1">Uncharacterized protein</fullName>
    </submittedName>
</protein>
<keyword evidence="2" id="KW-1185">Reference proteome</keyword>
<comment type="caution">
    <text evidence="1">The sequence shown here is derived from an EMBL/GenBank/DDBJ whole genome shotgun (WGS) entry which is preliminary data.</text>
</comment>
<dbReference type="RefSeq" id="WP_166664098.1">
    <property type="nucleotide sequence ID" value="NZ_SOCP01000005.1"/>
</dbReference>
<reference evidence="1 2" key="1">
    <citation type="submission" date="2019-03" db="EMBL/GenBank/DDBJ databases">
        <title>Genomic Encyclopedia of Archaeal and Bacterial Type Strains, Phase II (KMG-II): from individual species to whole genera.</title>
        <authorList>
            <person name="Goeker M."/>
        </authorList>
    </citation>
    <scope>NUCLEOTIDE SEQUENCE [LARGE SCALE GENOMIC DNA]</scope>
    <source>
        <strain evidence="1 2">DSM 45499</strain>
    </source>
</reference>
<evidence type="ECO:0000313" key="1">
    <source>
        <dbReference type="EMBL" id="TDV51902.1"/>
    </source>
</evidence>
<dbReference type="AlphaFoldDB" id="A0A4R7VQK0"/>
<dbReference type="EMBL" id="SOCP01000005">
    <property type="protein sequence ID" value="TDV51902.1"/>
    <property type="molecule type" value="Genomic_DNA"/>
</dbReference>
<sequence>MQSTIELDELDALVAELDAEVGETIAVGEAQTIGSVVCSLACSGHCGGAGTYVC</sequence>
<proteinExistence type="predicted"/>
<evidence type="ECO:0000313" key="2">
    <source>
        <dbReference type="Proteomes" id="UP000294927"/>
    </source>
</evidence>
<organism evidence="1 2">
    <name type="scientific">Actinophytocola oryzae</name>
    <dbReference type="NCBI Taxonomy" id="502181"/>
    <lineage>
        <taxon>Bacteria</taxon>
        <taxon>Bacillati</taxon>
        <taxon>Actinomycetota</taxon>
        <taxon>Actinomycetes</taxon>
        <taxon>Pseudonocardiales</taxon>
        <taxon>Pseudonocardiaceae</taxon>
    </lineage>
</organism>
<accession>A0A4R7VQK0</accession>
<gene>
    <name evidence="1" type="ORF">CLV71_10531</name>
</gene>
<name>A0A4R7VQK0_9PSEU</name>
<dbReference type="Proteomes" id="UP000294927">
    <property type="component" value="Unassembled WGS sequence"/>
</dbReference>